<dbReference type="InterPro" id="IPR002878">
    <property type="entry name" value="ChsH2_C"/>
</dbReference>
<dbReference type="OrthoDB" id="3182121at2"/>
<dbReference type="InterPro" id="IPR052513">
    <property type="entry name" value="Thioester_dehydratase-like"/>
</dbReference>
<evidence type="ECO:0000313" key="5">
    <source>
        <dbReference type="Proteomes" id="UP000282957"/>
    </source>
</evidence>
<keyword evidence="4" id="KW-0238">DNA-binding</keyword>
<sequence length="131" mass="14301">MPTPAFDRVPAAPNEDPDNKPFFDAAREGKLLLGLCKDTGKHFFYPRGVSPYTLSSNVEFVESKGVGEIYSWSVQRGKEPYCLAYVTLTEGVTIMTNIVDTDLDAVKVGQKVKLVFKPTNGGAPVPMFTPA</sequence>
<dbReference type="RefSeq" id="WP_127788316.1">
    <property type="nucleotide sequence ID" value="NZ_SACL01000004.1"/>
</dbReference>
<evidence type="ECO:0000256" key="1">
    <source>
        <dbReference type="SAM" id="MobiDB-lite"/>
    </source>
</evidence>
<evidence type="ECO:0000259" key="3">
    <source>
        <dbReference type="Pfam" id="PF12172"/>
    </source>
</evidence>
<feature type="domain" description="ChsH2 rubredoxin-like zinc ribbon" evidence="3">
    <location>
        <begin position="23"/>
        <end position="48"/>
    </location>
</feature>
<gene>
    <name evidence="4" type="ORF">EOD42_14860</name>
</gene>
<dbReference type="Proteomes" id="UP000282957">
    <property type="component" value="Unassembled WGS sequence"/>
</dbReference>
<keyword evidence="5" id="KW-1185">Reference proteome</keyword>
<evidence type="ECO:0000313" key="4">
    <source>
        <dbReference type="EMBL" id="RVT96383.1"/>
    </source>
</evidence>
<dbReference type="Pfam" id="PF01796">
    <property type="entry name" value="OB_ChsH2_C"/>
    <property type="match status" value="1"/>
</dbReference>
<dbReference type="InterPro" id="IPR022002">
    <property type="entry name" value="ChsH2_Znr"/>
</dbReference>
<name>A0A437MFH8_9PROT</name>
<organism evidence="4 5">
    <name type="scientific">Rhodovarius crocodyli</name>
    <dbReference type="NCBI Taxonomy" id="1979269"/>
    <lineage>
        <taxon>Bacteria</taxon>
        <taxon>Pseudomonadati</taxon>
        <taxon>Pseudomonadota</taxon>
        <taxon>Alphaproteobacteria</taxon>
        <taxon>Acetobacterales</taxon>
        <taxon>Roseomonadaceae</taxon>
        <taxon>Rhodovarius</taxon>
    </lineage>
</organism>
<feature type="domain" description="ChsH2 C-terminal OB-fold" evidence="2">
    <location>
        <begin position="61"/>
        <end position="117"/>
    </location>
</feature>
<dbReference type="SUPFAM" id="SSF50249">
    <property type="entry name" value="Nucleic acid-binding proteins"/>
    <property type="match status" value="1"/>
</dbReference>
<dbReference type="InterPro" id="IPR012340">
    <property type="entry name" value="NA-bd_OB-fold"/>
</dbReference>
<dbReference type="PANTHER" id="PTHR34075">
    <property type="entry name" value="BLR3430 PROTEIN"/>
    <property type="match status" value="1"/>
</dbReference>
<accession>A0A437MFH8</accession>
<dbReference type="GO" id="GO:0003677">
    <property type="term" value="F:DNA binding"/>
    <property type="evidence" value="ECO:0007669"/>
    <property type="project" value="UniProtKB-KW"/>
</dbReference>
<comment type="caution">
    <text evidence="4">The sequence shown here is derived from an EMBL/GenBank/DDBJ whole genome shotgun (WGS) entry which is preliminary data.</text>
</comment>
<dbReference type="EMBL" id="SACL01000004">
    <property type="protein sequence ID" value="RVT96383.1"/>
    <property type="molecule type" value="Genomic_DNA"/>
</dbReference>
<dbReference type="Gene3D" id="6.10.30.10">
    <property type="match status" value="1"/>
</dbReference>
<proteinExistence type="predicted"/>
<feature type="region of interest" description="Disordered" evidence="1">
    <location>
        <begin position="1"/>
        <end position="20"/>
    </location>
</feature>
<dbReference type="Pfam" id="PF12172">
    <property type="entry name" value="zf-ChsH2"/>
    <property type="match status" value="1"/>
</dbReference>
<reference evidence="4 5" key="1">
    <citation type="submission" date="2019-01" db="EMBL/GenBank/DDBJ databases">
        <authorList>
            <person name="Chen W.-M."/>
        </authorList>
    </citation>
    <scope>NUCLEOTIDE SEQUENCE [LARGE SCALE GENOMIC DNA]</scope>
    <source>
        <strain evidence="4 5">CCP-6</strain>
    </source>
</reference>
<dbReference type="AlphaFoldDB" id="A0A437MFH8"/>
<protein>
    <submittedName>
        <fullName evidence="4">DNA-binding protein</fullName>
    </submittedName>
</protein>
<evidence type="ECO:0000259" key="2">
    <source>
        <dbReference type="Pfam" id="PF01796"/>
    </source>
</evidence>
<dbReference type="PANTHER" id="PTHR34075:SF5">
    <property type="entry name" value="BLR3430 PROTEIN"/>
    <property type="match status" value="1"/>
</dbReference>